<comment type="catalytic activity">
    <reaction evidence="2">
        <text>a 3'-end 2',3'-cyclophospho-ribonucleotide-RNA + H2O = a 3'-end 2'-phospho-ribonucleotide-RNA + H(+)</text>
        <dbReference type="Rhea" id="RHEA:11828"/>
        <dbReference type="Rhea" id="RHEA-COMP:10464"/>
        <dbReference type="Rhea" id="RHEA-COMP:17353"/>
        <dbReference type="ChEBI" id="CHEBI:15377"/>
        <dbReference type="ChEBI" id="CHEBI:15378"/>
        <dbReference type="ChEBI" id="CHEBI:83064"/>
        <dbReference type="ChEBI" id="CHEBI:173113"/>
        <dbReference type="EC" id="3.1.4.58"/>
    </reaction>
</comment>
<evidence type="ECO:0000256" key="1">
    <source>
        <dbReference type="ARBA" id="ARBA00022801"/>
    </source>
</evidence>
<dbReference type="PANTHER" id="PTHR35561:SF1">
    <property type="entry name" value="RNA 2',3'-CYCLIC PHOSPHODIESTERASE"/>
    <property type="match status" value="1"/>
</dbReference>
<evidence type="ECO:0000256" key="2">
    <source>
        <dbReference type="HAMAP-Rule" id="MF_01940"/>
    </source>
</evidence>
<dbReference type="Proteomes" id="UP001304650">
    <property type="component" value="Chromosome"/>
</dbReference>
<evidence type="ECO:0000313" key="3">
    <source>
        <dbReference type="EMBL" id="WNR46781.1"/>
    </source>
</evidence>
<dbReference type="NCBIfam" id="TIGR02258">
    <property type="entry name" value="2_5_ligase"/>
    <property type="match status" value="1"/>
</dbReference>
<dbReference type="Gene3D" id="3.90.1140.10">
    <property type="entry name" value="Cyclic phosphodiesterase"/>
    <property type="match status" value="1"/>
</dbReference>
<reference evidence="3" key="1">
    <citation type="submission" date="2022-02" db="EMBL/GenBank/DDBJ databases">
        <title>Paenibacillus sp. MBLB1832 Whole Genome Shotgun Sequencing.</title>
        <authorList>
            <person name="Hwang C.Y."/>
            <person name="Cho E.-S."/>
            <person name="Seo M.-J."/>
        </authorList>
    </citation>
    <scope>NUCLEOTIDE SEQUENCE</scope>
    <source>
        <strain evidence="3">MBLB1832</strain>
    </source>
</reference>
<dbReference type="Pfam" id="PF13563">
    <property type="entry name" value="2_5_RNA_ligase2"/>
    <property type="match status" value="1"/>
</dbReference>
<dbReference type="InterPro" id="IPR009097">
    <property type="entry name" value="Cyclic_Pdiesterase"/>
</dbReference>
<protein>
    <recommendedName>
        <fullName evidence="2">RNA 2',3'-cyclic phosphodiesterase</fullName>
        <shortName evidence="2">RNA 2',3'-CPDase</shortName>
        <ecNumber evidence="2">3.1.4.58</ecNumber>
    </recommendedName>
</protein>
<accession>A0AA96LUL6</accession>
<keyword evidence="4" id="KW-1185">Reference proteome</keyword>
<dbReference type="EMBL" id="CP130319">
    <property type="protein sequence ID" value="WNR46781.1"/>
    <property type="molecule type" value="Genomic_DNA"/>
</dbReference>
<dbReference type="GO" id="GO:0004113">
    <property type="term" value="F:2',3'-cyclic-nucleotide 3'-phosphodiesterase activity"/>
    <property type="evidence" value="ECO:0007669"/>
    <property type="project" value="InterPro"/>
</dbReference>
<dbReference type="HAMAP" id="MF_01940">
    <property type="entry name" value="RNA_CPDase"/>
    <property type="match status" value="1"/>
</dbReference>
<dbReference type="GO" id="GO:0008664">
    <property type="term" value="F:RNA 2',3'-cyclic 3'-phosphodiesterase activity"/>
    <property type="evidence" value="ECO:0007669"/>
    <property type="project" value="UniProtKB-EC"/>
</dbReference>
<feature type="short sequence motif" description="HXTX 2" evidence="2">
    <location>
        <begin position="133"/>
        <end position="136"/>
    </location>
</feature>
<gene>
    <name evidence="3" type="primary">thpR</name>
    <name evidence="3" type="ORF">MJB10_12025</name>
</gene>
<dbReference type="InterPro" id="IPR004175">
    <property type="entry name" value="RNA_CPDase"/>
</dbReference>
<dbReference type="AlphaFoldDB" id="A0AA96LUL6"/>
<dbReference type="KEGG" id="proo:MJB10_12025"/>
<proteinExistence type="inferred from homology"/>
<comment type="similarity">
    <text evidence="2">Belongs to the 2H phosphoesterase superfamily. ThpR family.</text>
</comment>
<feature type="active site" description="Proton donor" evidence="2">
    <location>
        <position position="46"/>
    </location>
</feature>
<name>A0AA96LUL6_9BACL</name>
<dbReference type="SUPFAM" id="SSF55144">
    <property type="entry name" value="LigT-like"/>
    <property type="match status" value="1"/>
</dbReference>
<organism evidence="3 4">
    <name type="scientific">Paenibacillus roseopurpureus</name>
    <dbReference type="NCBI Taxonomy" id="2918901"/>
    <lineage>
        <taxon>Bacteria</taxon>
        <taxon>Bacillati</taxon>
        <taxon>Bacillota</taxon>
        <taxon>Bacilli</taxon>
        <taxon>Bacillales</taxon>
        <taxon>Paenibacillaceae</taxon>
        <taxon>Paenibacillus</taxon>
    </lineage>
</organism>
<feature type="short sequence motif" description="HXTX 1" evidence="2">
    <location>
        <begin position="46"/>
        <end position="49"/>
    </location>
</feature>
<dbReference type="PANTHER" id="PTHR35561">
    <property type="entry name" value="RNA 2',3'-CYCLIC PHOSPHODIESTERASE"/>
    <property type="match status" value="1"/>
</dbReference>
<sequence>MNSINHIRLFVAVPIPSSIKQAIDTWMEEIKPHFPFRKWVHPSDLHITLQFLGDTPADLAPQIMLALEQISKESSPLTLRLAPLGTFGRPPHPSVLWAGISGDVEGLHSLQQQVVRALIPMGFTPEERTFHPHMTLARNYASTIPFDRTKLSDFPVPSSPEGKGLQWTADEITLYRSHLNRRPMYEVVTS</sequence>
<feature type="active site" description="Proton acceptor" evidence="2">
    <location>
        <position position="133"/>
    </location>
</feature>
<dbReference type="RefSeq" id="WP_314805142.1">
    <property type="nucleotide sequence ID" value="NZ_CP130319.1"/>
</dbReference>
<keyword evidence="1 2" id="KW-0378">Hydrolase</keyword>
<evidence type="ECO:0000313" key="4">
    <source>
        <dbReference type="Proteomes" id="UP001304650"/>
    </source>
</evidence>
<dbReference type="EC" id="3.1.4.58" evidence="2"/>
<comment type="function">
    <text evidence="2">Hydrolyzes RNA 2',3'-cyclic phosphodiester to an RNA 2'-phosphomonoester.</text>
</comment>